<evidence type="ECO:0000256" key="5">
    <source>
        <dbReference type="ARBA" id="ARBA00034848"/>
    </source>
</evidence>
<dbReference type="InterPro" id="IPR024771">
    <property type="entry name" value="SUZ"/>
</dbReference>
<keyword evidence="10" id="KW-1185">Reference proteome</keyword>
<evidence type="ECO:0000313" key="9">
    <source>
        <dbReference type="EMBL" id="KAK7601003.1"/>
    </source>
</evidence>
<keyword evidence="2" id="KW-0645">Protease</keyword>
<organism evidence="9 10">
    <name type="scientific">Parthenolecanium corni</name>
    <dbReference type="NCBI Taxonomy" id="536013"/>
    <lineage>
        <taxon>Eukaryota</taxon>
        <taxon>Metazoa</taxon>
        <taxon>Ecdysozoa</taxon>
        <taxon>Arthropoda</taxon>
        <taxon>Hexapoda</taxon>
        <taxon>Insecta</taxon>
        <taxon>Pterygota</taxon>
        <taxon>Neoptera</taxon>
        <taxon>Paraneoptera</taxon>
        <taxon>Hemiptera</taxon>
        <taxon>Sternorrhyncha</taxon>
        <taxon>Coccoidea</taxon>
        <taxon>Coccidae</taxon>
        <taxon>Parthenolecanium</taxon>
    </lineage>
</organism>
<comment type="similarity">
    <text evidence="4">Belongs to the ACTMAP family.</text>
</comment>
<dbReference type="Proteomes" id="UP001367676">
    <property type="component" value="Unassembled WGS sequence"/>
</dbReference>
<reference evidence="9 10" key="1">
    <citation type="submission" date="2024-03" db="EMBL/GenBank/DDBJ databases">
        <title>Adaptation during the transition from Ophiocordyceps entomopathogen to insect associate is accompanied by gene loss and intensified selection.</title>
        <authorList>
            <person name="Ward C.M."/>
            <person name="Onetto C.A."/>
            <person name="Borneman A.R."/>
        </authorList>
    </citation>
    <scope>NUCLEOTIDE SEQUENCE [LARGE SCALE GENOMIC DNA]</scope>
    <source>
        <strain evidence="9">AWRI1</strain>
        <tissue evidence="9">Single Adult Female</tissue>
    </source>
</reference>
<dbReference type="PROSITE" id="PS51673">
    <property type="entry name" value="SUZ"/>
    <property type="match status" value="1"/>
</dbReference>
<name>A0AAN9TN56_9HEMI</name>
<dbReference type="GO" id="GO:0004177">
    <property type="term" value="F:aminopeptidase activity"/>
    <property type="evidence" value="ECO:0007669"/>
    <property type="project" value="UniProtKB-KW"/>
</dbReference>
<dbReference type="GO" id="GO:0006508">
    <property type="term" value="P:proteolysis"/>
    <property type="evidence" value="ECO:0007669"/>
    <property type="project" value="UniProtKB-KW"/>
</dbReference>
<dbReference type="PANTHER" id="PTHR28631">
    <property type="entry name" value="UPF0692 PROTEIN C19ORF54"/>
    <property type="match status" value="1"/>
</dbReference>
<dbReference type="InterPro" id="IPR040043">
    <property type="entry name" value="ACTMAP"/>
</dbReference>
<dbReference type="Pfam" id="PF12752">
    <property type="entry name" value="SUZ"/>
    <property type="match status" value="1"/>
</dbReference>
<dbReference type="AlphaFoldDB" id="A0AAN9TN56"/>
<keyword evidence="1" id="KW-0031">Aminopeptidase</keyword>
<dbReference type="EMBL" id="JBBCAQ010000010">
    <property type="protein sequence ID" value="KAK7601003.1"/>
    <property type="molecule type" value="Genomic_DNA"/>
</dbReference>
<proteinExistence type="inferred from homology"/>
<evidence type="ECO:0000256" key="6">
    <source>
        <dbReference type="ARBA" id="ARBA00034908"/>
    </source>
</evidence>
<evidence type="ECO:0000256" key="2">
    <source>
        <dbReference type="ARBA" id="ARBA00022670"/>
    </source>
</evidence>
<comment type="caution">
    <text evidence="9">The sequence shown here is derived from an EMBL/GenBank/DDBJ whole genome shotgun (WGS) entry which is preliminary data.</text>
</comment>
<keyword evidence="3" id="KW-0378">Hydrolase</keyword>
<sequence length="315" mass="35120">MSAPFAKKLSKLSKGSDCPAVLQNATGTVAHKQLMDQSSQIIWDPSRRGHYISFPVNSENHHFIPLKSVLQNGPQCGFAALSMIASNVGVNFHPDDLAKRAKLKNLTNHGELFSAAKLAIFAQEILHVQFDVILKDSSIKGKYNEIKNYLLNNNLILIPYDCDFNNEPCLRNGAAAHWAVLCGFVDGGCEDDFFVLACHGKSKFVSPWKFKDLQSSNDNLFDLGEKRQLDENSYVIPAGGLHKNMLGNQPVIKILKRPPNLVSTEQVNGINSCNVKPQPVVKSLQQREMEYAEARLRIFGTSENDEKLRNNNKNQ</sequence>
<dbReference type="Pfam" id="PF21646">
    <property type="entry name" value="ACTMAP-like_C"/>
    <property type="match status" value="1"/>
</dbReference>
<protein>
    <recommendedName>
        <fullName evidence="5">Actin maturation protease</fullName>
    </recommendedName>
    <alternativeName>
        <fullName evidence="6">Actin aminopeptidase ACTMAP</fullName>
    </alternativeName>
</protein>
<evidence type="ECO:0000313" key="10">
    <source>
        <dbReference type="Proteomes" id="UP001367676"/>
    </source>
</evidence>
<dbReference type="PANTHER" id="PTHR28631:SF1">
    <property type="entry name" value="ACTIN MATURATION PROTEASE"/>
    <property type="match status" value="1"/>
</dbReference>
<evidence type="ECO:0000256" key="1">
    <source>
        <dbReference type="ARBA" id="ARBA00022438"/>
    </source>
</evidence>
<evidence type="ECO:0000256" key="3">
    <source>
        <dbReference type="ARBA" id="ARBA00022801"/>
    </source>
</evidence>
<accession>A0AAN9TN56</accession>
<feature type="domain" description="SUZ" evidence="8">
    <location>
        <begin position="227"/>
        <end position="303"/>
    </location>
</feature>
<evidence type="ECO:0000256" key="7">
    <source>
        <dbReference type="ARBA" id="ARBA00049041"/>
    </source>
</evidence>
<evidence type="ECO:0000259" key="8">
    <source>
        <dbReference type="PROSITE" id="PS51673"/>
    </source>
</evidence>
<evidence type="ECO:0000256" key="4">
    <source>
        <dbReference type="ARBA" id="ARBA00034725"/>
    </source>
</evidence>
<comment type="catalytic activity">
    <reaction evidence="7">
        <text>N-terminal N(alpha)-acetyl-L-cysteinyl-L-aspartyl-[protein] + H2O = N-terminal L-aspartyl-[protein] + N-acetyl-L-cysteine</text>
        <dbReference type="Rhea" id="RHEA:74579"/>
        <dbReference type="Rhea" id="RHEA-COMP:12669"/>
        <dbReference type="Rhea" id="RHEA-COMP:18395"/>
        <dbReference type="ChEBI" id="CHEBI:15377"/>
        <dbReference type="ChEBI" id="CHEBI:64720"/>
        <dbReference type="ChEBI" id="CHEBI:78236"/>
        <dbReference type="ChEBI" id="CHEBI:193599"/>
    </reaction>
    <physiologicalReaction direction="left-to-right" evidence="7">
        <dbReference type="Rhea" id="RHEA:74580"/>
    </physiologicalReaction>
</comment>
<gene>
    <name evidence="9" type="ORF">V9T40_008444</name>
</gene>